<dbReference type="GO" id="GO:0005886">
    <property type="term" value="C:plasma membrane"/>
    <property type="evidence" value="ECO:0007669"/>
    <property type="project" value="UniProtKB-SubCell"/>
</dbReference>
<keyword evidence="6 7" id="KW-0472">Membrane</keyword>
<keyword evidence="3" id="KW-1003">Cell membrane</keyword>
<organism evidence="8 9">
    <name type="scientific">Actinomarinicola tropica</name>
    <dbReference type="NCBI Taxonomy" id="2789776"/>
    <lineage>
        <taxon>Bacteria</taxon>
        <taxon>Bacillati</taxon>
        <taxon>Actinomycetota</taxon>
        <taxon>Acidimicrobiia</taxon>
        <taxon>Acidimicrobiales</taxon>
        <taxon>Iamiaceae</taxon>
        <taxon>Actinomarinicola</taxon>
    </lineage>
</organism>
<accession>A0A5Q2RJT5</accession>
<dbReference type="InterPro" id="IPR002191">
    <property type="entry name" value="Bac_export_3"/>
</dbReference>
<keyword evidence="9" id="KW-1185">Reference proteome</keyword>
<sequence>MTDSMVVEIGLQAMLLAVKLAGPILAVTLGLGLTIGLVQSVTQLQEPTLTFVPKFLGAGAVLLLGGAWMLREAIGFTEALFDLVPTLLA</sequence>
<feature type="transmembrane region" description="Helical" evidence="7">
    <location>
        <begin position="20"/>
        <end position="39"/>
    </location>
</feature>
<evidence type="ECO:0000256" key="1">
    <source>
        <dbReference type="ARBA" id="ARBA00004651"/>
    </source>
</evidence>
<dbReference type="Pfam" id="PF01313">
    <property type="entry name" value="Bac_export_3"/>
    <property type="match status" value="1"/>
</dbReference>
<keyword evidence="4 7" id="KW-0812">Transmembrane</keyword>
<feature type="transmembrane region" description="Helical" evidence="7">
    <location>
        <begin position="51"/>
        <end position="70"/>
    </location>
</feature>
<reference evidence="8 9" key="1">
    <citation type="submission" date="2019-11" db="EMBL/GenBank/DDBJ databases">
        <authorList>
            <person name="He Y."/>
        </authorList>
    </citation>
    <scope>NUCLEOTIDE SEQUENCE [LARGE SCALE GENOMIC DNA]</scope>
    <source>
        <strain evidence="8 9">SCSIO 58843</strain>
    </source>
</reference>
<dbReference type="PIRSF" id="PIRSF004669">
    <property type="entry name" value="FliQ"/>
    <property type="match status" value="1"/>
</dbReference>
<dbReference type="EMBL" id="CP045851">
    <property type="protein sequence ID" value="QGG94656.1"/>
    <property type="molecule type" value="Genomic_DNA"/>
</dbReference>
<dbReference type="PRINTS" id="PR00952">
    <property type="entry name" value="TYPE3IMQPROT"/>
</dbReference>
<keyword evidence="5 7" id="KW-1133">Transmembrane helix</keyword>
<evidence type="ECO:0000256" key="6">
    <source>
        <dbReference type="ARBA" id="ARBA00023136"/>
    </source>
</evidence>
<evidence type="ECO:0000256" key="7">
    <source>
        <dbReference type="SAM" id="Phobius"/>
    </source>
</evidence>
<dbReference type="GO" id="GO:0009306">
    <property type="term" value="P:protein secretion"/>
    <property type="evidence" value="ECO:0007669"/>
    <property type="project" value="InterPro"/>
</dbReference>
<evidence type="ECO:0000256" key="2">
    <source>
        <dbReference type="ARBA" id="ARBA00006156"/>
    </source>
</evidence>
<dbReference type="PANTHER" id="PTHR34040:SF2">
    <property type="entry name" value="FLAGELLAR BIOSYNTHETIC PROTEIN FLIQ"/>
    <property type="match status" value="1"/>
</dbReference>
<protein>
    <submittedName>
        <fullName evidence="8">Flagellar export apparatus protein FliQ</fullName>
    </submittedName>
</protein>
<evidence type="ECO:0000256" key="5">
    <source>
        <dbReference type="ARBA" id="ARBA00022989"/>
    </source>
</evidence>
<evidence type="ECO:0000256" key="3">
    <source>
        <dbReference type="ARBA" id="ARBA00022475"/>
    </source>
</evidence>
<name>A0A5Q2RJT5_9ACTN</name>
<proteinExistence type="inferred from homology"/>
<comment type="subcellular location">
    <subcellularLocation>
        <location evidence="1">Cell membrane</location>
        <topology evidence="1">Multi-pass membrane protein</topology>
    </subcellularLocation>
</comment>
<evidence type="ECO:0000256" key="4">
    <source>
        <dbReference type="ARBA" id="ARBA00022692"/>
    </source>
</evidence>
<keyword evidence="8" id="KW-0282">Flagellum</keyword>
<keyword evidence="8" id="KW-0966">Cell projection</keyword>
<evidence type="ECO:0000313" key="9">
    <source>
        <dbReference type="Proteomes" id="UP000334019"/>
    </source>
</evidence>
<dbReference type="PANTHER" id="PTHR34040">
    <property type="entry name" value="FLAGELLAR BIOSYNTHETIC PROTEIN FLIQ"/>
    <property type="match status" value="1"/>
</dbReference>
<dbReference type="AlphaFoldDB" id="A0A5Q2RJT5"/>
<gene>
    <name evidence="8" type="primary">fliQ</name>
    <name evidence="8" type="ORF">GH723_05780</name>
</gene>
<dbReference type="Proteomes" id="UP000334019">
    <property type="component" value="Chromosome"/>
</dbReference>
<evidence type="ECO:0000313" key="8">
    <source>
        <dbReference type="EMBL" id="QGG94656.1"/>
    </source>
</evidence>
<dbReference type="KEGG" id="atq:GH723_05780"/>
<comment type="similarity">
    <text evidence="2">Belongs to the FliQ/MopD/SpaQ family.</text>
</comment>
<dbReference type="RefSeq" id="WP_153758762.1">
    <property type="nucleotide sequence ID" value="NZ_CP045851.1"/>
</dbReference>
<keyword evidence="8" id="KW-0969">Cilium</keyword>